<dbReference type="InterPro" id="IPR051426">
    <property type="entry name" value="Peflin/Sorcin_CaBP"/>
</dbReference>
<evidence type="ECO:0000259" key="14">
    <source>
        <dbReference type="PROSITE" id="PS50222"/>
    </source>
</evidence>
<evidence type="ECO:0000256" key="1">
    <source>
        <dbReference type="ARBA" id="ARBA00004240"/>
    </source>
</evidence>
<dbReference type="PROSITE" id="PS00018">
    <property type="entry name" value="EF_HAND_1"/>
    <property type="match status" value="2"/>
</dbReference>
<organism evidence="15 16">
    <name type="scientific">Latimeria chalumnae</name>
    <name type="common">Coelacanth</name>
    <dbReference type="NCBI Taxonomy" id="7897"/>
    <lineage>
        <taxon>Eukaryota</taxon>
        <taxon>Metazoa</taxon>
        <taxon>Chordata</taxon>
        <taxon>Craniata</taxon>
        <taxon>Vertebrata</taxon>
        <taxon>Euteleostomi</taxon>
        <taxon>Coelacanthiformes</taxon>
        <taxon>Coelacanthidae</taxon>
        <taxon>Latimeria</taxon>
    </lineage>
</organism>
<name>H3AV09_LATCH</name>
<dbReference type="GO" id="GO:0005509">
    <property type="term" value="F:calcium ion binding"/>
    <property type="evidence" value="ECO:0007669"/>
    <property type="project" value="InterPro"/>
</dbReference>
<dbReference type="FunCoup" id="H3AV09">
    <property type="interactions" value="822"/>
</dbReference>
<dbReference type="SMART" id="SM00054">
    <property type="entry name" value="EFh"/>
    <property type="match status" value="2"/>
</dbReference>
<protein>
    <recommendedName>
        <fullName evidence="10">Peflin</fullName>
    </recommendedName>
    <alternativeName>
        <fullName evidence="11">PEF protein with a long N-terminal hydrophobic domain</fullName>
    </alternativeName>
    <alternativeName>
        <fullName evidence="12">Penta-EF hand domain-containing protein 1</fullName>
    </alternativeName>
</protein>
<evidence type="ECO:0000256" key="10">
    <source>
        <dbReference type="ARBA" id="ARBA00041025"/>
    </source>
</evidence>
<dbReference type="GO" id="GO:0048306">
    <property type="term" value="F:calcium-dependent protein binding"/>
    <property type="evidence" value="ECO:0007669"/>
    <property type="project" value="UniProtKB-ARBA"/>
</dbReference>
<dbReference type="GO" id="GO:0048208">
    <property type="term" value="P:COPII vesicle coating"/>
    <property type="evidence" value="ECO:0007669"/>
    <property type="project" value="TreeGrafter"/>
</dbReference>
<dbReference type="HOGENOM" id="CLU_051357_1_0_1"/>
<gene>
    <name evidence="15" type="primary">PEF1</name>
</gene>
<evidence type="ECO:0000256" key="4">
    <source>
        <dbReference type="ARBA" id="ARBA00022737"/>
    </source>
</evidence>
<evidence type="ECO:0000256" key="11">
    <source>
        <dbReference type="ARBA" id="ARBA00041490"/>
    </source>
</evidence>
<evidence type="ECO:0000256" key="3">
    <source>
        <dbReference type="ARBA" id="ARBA00022723"/>
    </source>
</evidence>
<dbReference type="Pfam" id="PF13202">
    <property type="entry name" value="EF-hand_5"/>
    <property type="match status" value="1"/>
</dbReference>
<dbReference type="GO" id="GO:0005783">
    <property type="term" value="C:endoplasmic reticulum"/>
    <property type="evidence" value="ECO:0007669"/>
    <property type="project" value="UniProtKB-SubCell"/>
</dbReference>
<evidence type="ECO:0000256" key="13">
    <source>
        <dbReference type="SAM" id="MobiDB-lite"/>
    </source>
</evidence>
<feature type="domain" description="EF-hand" evidence="14">
    <location>
        <begin position="234"/>
        <end position="263"/>
    </location>
</feature>
<evidence type="ECO:0000313" key="16">
    <source>
        <dbReference type="Proteomes" id="UP000008672"/>
    </source>
</evidence>
<reference evidence="16" key="1">
    <citation type="submission" date="2011-08" db="EMBL/GenBank/DDBJ databases">
        <title>The draft genome of Latimeria chalumnae.</title>
        <authorList>
            <person name="Di Palma F."/>
            <person name="Alfoldi J."/>
            <person name="Johnson J."/>
            <person name="Berlin A."/>
            <person name="Gnerre S."/>
            <person name="Jaffe D."/>
            <person name="MacCallum I."/>
            <person name="Young S."/>
            <person name="Walker B.J."/>
            <person name="Lander E."/>
            <person name="Lindblad-Toh K."/>
        </authorList>
    </citation>
    <scope>NUCLEOTIDE SEQUENCE [LARGE SCALE GENOMIC DNA]</scope>
    <source>
        <strain evidence="16">Wild caught</strain>
    </source>
</reference>
<dbReference type="InterPro" id="IPR002048">
    <property type="entry name" value="EF_hand_dom"/>
</dbReference>
<comment type="subcellular location">
    <subcellularLocation>
        <location evidence="9">Cytoplasmic vesicle</location>
        <location evidence="9">COPII-coated vesicle membrane</location>
        <topology evidence="9">Peripheral membrane protein</topology>
    </subcellularLocation>
    <subcellularLocation>
        <location evidence="1">Endoplasmic reticulum</location>
    </subcellularLocation>
</comment>
<dbReference type="PANTHER" id="PTHR46212">
    <property type="entry name" value="PEFLIN"/>
    <property type="match status" value="1"/>
</dbReference>
<dbReference type="PANTHER" id="PTHR46212:SF10">
    <property type="entry name" value="PEFLIN"/>
    <property type="match status" value="1"/>
</dbReference>
<keyword evidence="3" id="KW-0479">Metal-binding</keyword>
<feature type="region of interest" description="Disordered" evidence="13">
    <location>
        <begin position="1"/>
        <end position="58"/>
    </location>
</feature>
<keyword evidence="6" id="KW-0106">Calcium</keyword>
<evidence type="ECO:0000256" key="9">
    <source>
        <dbReference type="ARBA" id="ARBA00037873"/>
    </source>
</evidence>
<accession>H3AV09</accession>
<dbReference type="InterPro" id="IPR011992">
    <property type="entry name" value="EF-hand-dom_pair"/>
</dbReference>
<keyword evidence="7" id="KW-0472">Membrane</keyword>
<dbReference type="GeneTree" id="ENSGT00940000155722"/>
<keyword evidence="8" id="KW-0968">Cytoplasmic vesicle</keyword>
<dbReference type="InParanoid" id="H3AV09"/>
<dbReference type="Bgee" id="ENSLACG00000011867">
    <property type="expression patterns" value="Expressed in pelvic fin and 6 other cell types or tissues"/>
</dbReference>
<dbReference type="GO" id="GO:0012507">
    <property type="term" value="C:ER to Golgi transport vesicle membrane"/>
    <property type="evidence" value="ECO:0007669"/>
    <property type="project" value="UniProtKB-SubCell"/>
</dbReference>
<dbReference type="InterPro" id="IPR018247">
    <property type="entry name" value="EF_Hand_1_Ca_BS"/>
</dbReference>
<feature type="compositionally biased region" description="Gly residues" evidence="13">
    <location>
        <begin position="121"/>
        <end position="146"/>
    </location>
</feature>
<evidence type="ECO:0000256" key="6">
    <source>
        <dbReference type="ARBA" id="ARBA00022837"/>
    </source>
</evidence>
<dbReference type="PROSITE" id="PS50222">
    <property type="entry name" value="EF_HAND_2"/>
    <property type="match status" value="2"/>
</dbReference>
<dbReference type="AlphaFoldDB" id="H3AV09"/>
<evidence type="ECO:0000256" key="12">
    <source>
        <dbReference type="ARBA" id="ARBA00042606"/>
    </source>
</evidence>
<dbReference type="Gene3D" id="1.10.238.10">
    <property type="entry name" value="EF-hand"/>
    <property type="match status" value="1"/>
</dbReference>
<keyword evidence="5" id="KW-0256">Endoplasmic reticulum</keyword>
<evidence type="ECO:0000313" key="15">
    <source>
        <dbReference type="Ensembl" id="ENSLACP00000013480.1"/>
    </source>
</evidence>
<dbReference type="Pfam" id="PF13499">
    <property type="entry name" value="EF-hand_7"/>
    <property type="match status" value="1"/>
</dbReference>
<dbReference type="Ensembl" id="ENSLACT00000013576.1">
    <property type="protein sequence ID" value="ENSLACP00000013480.1"/>
    <property type="gene ID" value="ENSLACG00000011867.1"/>
</dbReference>
<evidence type="ECO:0000256" key="2">
    <source>
        <dbReference type="ARBA" id="ARBA00022490"/>
    </source>
</evidence>
<keyword evidence="16" id="KW-1185">Reference proteome</keyword>
<feature type="compositionally biased region" description="Low complexity" evidence="13">
    <location>
        <begin position="38"/>
        <end position="58"/>
    </location>
</feature>
<evidence type="ECO:0000256" key="8">
    <source>
        <dbReference type="ARBA" id="ARBA00023329"/>
    </source>
</evidence>
<keyword evidence="2" id="KW-0963">Cytoplasm</keyword>
<dbReference type="OMA" id="QQWRNMF"/>
<dbReference type="EMBL" id="AFYH01081913">
    <property type="status" value="NOT_ANNOTATED_CDS"/>
    <property type="molecule type" value="Genomic_DNA"/>
</dbReference>
<feature type="compositionally biased region" description="Low complexity" evidence="13">
    <location>
        <begin position="147"/>
        <end position="157"/>
    </location>
</feature>
<evidence type="ECO:0000256" key="7">
    <source>
        <dbReference type="ARBA" id="ARBA00023136"/>
    </source>
</evidence>
<proteinExistence type="predicted"/>
<evidence type="ECO:0000256" key="5">
    <source>
        <dbReference type="ARBA" id="ARBA00022824"/>
    </source>
</evidence>
<reference evidence="15" key="3">
    <citation type="submission" date="2025-09" db="UniProtKB">
        <authorList>
            <consortium name="Ensembl"/>
        </authorList>
    </citation>
    <scope>IDENTIFICATION</scope>
</reference>
<feature type="region of interest" description="Disordered" evidence="13">
    <location>
        <begin position="121"/>
        <end position="166"/>
    </location>
</feature>
<dbReference type="SUPFAM" id="SSF47473">
    <property type="entry name" value="EF-hand"/>
    <property type="match status" value="1"/>
</dbReference>
<feature type="domain" description="EF-hand" evidence="14">
    <location>
        <begin position="167"/>
        <end position="202"/>
    </location>
</feature>
<dbReference type="eggNOG" id="KOG0037">
    <property type="taxonomic scope" value="Eukaryota"/>
</dbReference>
<sequence length="263" mass="26657">HGGAGPSGSHPAPGHPPPPSPLWFNKGPNPPPFPRFISGSGYPGSAGPAPGAPPHGYYSGQPPAGGLYGSPPAAGGHGSAPGGYSAARGAYPAPGGPYGTPSVGSHGASAPGGPYGGAAPGAPYGGQVHGGQYGGPAPGGPYGGPYGQQQSGAYGSGIHSAGNNPPGVDPEAYSWFHSVDADHSGSISMKELKQALVNSNWSAFNDETCLMMINMFDKNRSGKIDVFGFSALWRFIQQWKSLFQQFDRDRSGTMNCSELHQGE</sequence>
<reference evidence="15" key="2">
    <citation type="submission" date="2025-08" db="UniProtKB">
        <authorList>
            <consortium name="Ensembl"/>
        </authorList>
    </citation>
    <scope>IDENTIFICATION</scope>
</reference>
<dbReference type="STRING" id="7897.ENSLACP00000013480"/>
<dbReference type="Proteomes" id="UP000008672">
    <property type="component" value="Unassembled WGS sequence"/>
</dbReference>
<keyword evidence="4" id="KW-0677">Repeat</keyword>